<feature type="domain" description="Amidohydrolase 3" evidence="1">
    <location>
        <begin position="2"/>
        <end position="398"/>
    </location>
</feature>
<sequence>ILQRADGHAMVVNSAALEAAGITKSTQPPFGGDILKGKDGEPTGMLIDHAMGLVENLMPKLTNARKKAAYIKASEIYAAYGWTGMHSMSADARDIPMIERLSDAGKLKIRVYNAVDMKGADELLDNIAKNGPQKNKNGRITTRAIKLYIDGALGSRGAALLEPYDDDPENTGLFLVKKQDIMPIFKRALREGMQISTHAIGDRANQTMLDWYEEAFAAIPENERKISKPRWRNEHSQILAVSDIPRYKQLGVMASMQPSHAIGDLFFAQKRIGKNRLAGGYAWNSLIKSGAIIAGGSDAPVERGDPRIEFYAATARKSLDGFSDNTWYPNEKVSRENALKMFTEWAAYAAFEENALGKIRPGLKADFTVFDKNIMTIPEADILKVTPVMTMVDGEIIYEKTE</sequence>
<dbReference type="Gene3D" id="3.10.310.70">
    <property type="match status" value="1"/>
</dbReference>
<proteinExistence type="predicted"/>
<reference evidence="2" key="1">
    <citation type="journal article" date="2020" name="mSystems">
        <title>Genome- and Community-Level Interaction Insights into Carbon Utilization and Element Cycling Functions of Hydrothermarchaeota in Hydrothermal Sediment.</title>
        <authorList>
            <person name="Zhou Z."/>
            <person name="Liu Y."/>
            <person name="Xu W."/>
            <person name="Pan J."/>
            <person name="Luo Z.H."/>
            <person name="Li M."/>
        </authorList>
    </citation>
    <scope>NUCLEOTIDE SEQUENCE [LARGE SCALE GENOMIC DNA]</scope>
    <source>
        <strain evidence="2">HyVt-485</strain>
    </source>
</reference>
<dbReference type="GO" id="GO:0016810">
    <property type="term" value="F:hydrolase activity, acting on carbon-nitrogen (but not peptide) bonds"/>
    <property type="evidence" value="ECO:0007669"/>
    <property type="project" value="InterPro"/>
</dbReference>
<feature type="non-terminal residue" evidence="2">
    <location>
        <position position="1"/>
    </location>
</feature>
<dbReference type="Proteomes" id="UP000885830">
    <property type="component" value="Unassembled WGS sequence"/>
</dbReference>
<dbReference type="PANTHER" id="PTHR22642">
    <property type="entry name" value="IMIDAZOLONEPROPIONASE"/>
    <property type="match status" value="1"/>
</dbReference>
<dbReference type="EMBL" id="DRMJ01000074">
    <property type="protein sequence ID" value="HHL42285.1"/>
    <property type="molecule type" value="Genomic_DNA"/>
</dbReference>
<dbReference type="Gene3D" id="3.20.20.140">
    <property type="entry name" value="Metal-dependent hydrolases"/>
    <property type="match status" value="1"/>
</dbReference>
<dbReference type="InterPro" id="IPR011059">
    <property type="entry name" value="Metal-dep_hydrolase_composite"/>
</dbReference>
<dbReference type="SUPFAM" id="SSF51338">
    <property type="entry name" value="Composite domain of metallo-dependent hydrolases"/>
    <property type="match status" value="1"/>
</dbReference>
<comment type="caution">
    <text evidence="2">The sequence shown here is derived from an EMBL/GenBank/DDBJ whole genome shotgun (WGS) entry which is preliminary data.</text>
</comment>
<dbReference type="SUPFAM" id="SSF51556">
    <property type="entry name" value="Metallo-dependent hydrolases"/>
    <property type="match status" value="1"/>
</dbReference>
<dbReference type="PANTHER" id="PTHR22642:SF2">
    <property type="entry name" value="PROTEIN LONG AFTER FAR-RED 3"/>
    <property type="match status" value="1"/>
</dbReference>
<evidence type="ECO:0000313" key="2">
    <source>
        <dbReference type="EMBL" id="HHL42285.1"/>
    </source>
</evidence>
<evidence type="ECO:0000259" key="1">
    <source>
        <dbReference type="Pfam" id="PF07969"/>
    </source>
</evidence>
<dbReference type="InterPro" id="IPR032466">
    <property type="entry name" value="Metal_Hydrolase"/>
</dbReference>
<protein>
    <submittedName>
        <fullName evidence="2">Amidohydrolase</fullName>
    </submittedName>
</protein>
<dbReference type="Pfam" id="PF07969">
    <property type="entry name" value="Amidohydro_3"/>
    <property type="match status" value="1"/>
</dbReference>
<dbReference type="Gene3D" id="2.30.40.10">
    <property type="entry name" value="Urease, subunit C, domain 1"/>
    <property type="match status" value="1"/>
</dbReference>
<name>A0A7C5R7M6_9PROT</name>
<gene>
    <name evidence="2" type="ORF">ENJ42_01585</name>
</gene>
<dbReference type="CDD" id="cd01300">
    <property type="entry name" value="YtcJ_like"/>
    <property type="match status" value="1"/>
</dbReference>
<dbReference type="InterPro" id="IPR033932">
    <property type="entry name" value="YtcJ-like"/>
</dbReference>
<accession>A0A7C5R7M6</accession>
<dbReference type="AlphaFoldDB" id="A0A7C5R7M6"/>
<organism evidence="2">
    <name type="scientific">Hellea balneolensis</name>
    <dbReference type="NCBI Taxonomy" id="287478"/>
    <lineage>
        <taxon>Bacteria</taxon>
        <taxon>Pseudomonadati</taxon>
        <taxon>Pseudomonadota</taxon>
        <taxon>Alphaproteobacteria</taxon>
        <taxon>Maricaulales</taxon>
        <taxon>Robiginitomaculaceae</taxon>
        <taxon>Hellea</taxon>
    </lineage>
</organism>
<dbReference type="InterPro" id="IPR013108">
    <property type="entry name" value="Amidohydro_3"/>
</dbReference>